<dbReference type="Pfam" id="PF04299">
    <property type="entry name" value="FMN_bind_2"/>
    <property type="match status" value="1"/>
</dbReference>
<sequence length="234" mass="25859">MYVPPIYHPAKAEWTDYVIRRYPLAVLLTNGPAYPFATHCPLIVERSAHPNGDAAEYWFLGHMNRANPHWQSLSAGVGAKLIFSGPNSYITPAMYNVPVAAPTWDFISVHVSGMLYPMESGEPTLDVVTRTVAAFENLFGANWDTTDSLDYFDRIVHGVGAFRFVSTSVHSMFKLSQEKPADMQDRIIAELCVADSGSARDLGEFMRQYGLGSTDREVGEAVVNDDGGVGERTY</sequence>
<dbReference type="EMBL" id="CP046171">
    <property type="protein sequence ID" value="QIS05601.1"/>
    <property type="molecule type" value="Genomic_DNA"/>
</dbReference>
<gene>
    <name evidence="1" type="ORF">F5X71_27760</name>
</gene>
<reference evidence="1 2" key="1">
    <citation type="journal article" date="2019" name="ACS Chem. Biol.">
        <title>Identification and Mobilization of a Cryptic Antibiotic Biosynthesis Gene Locus from a Human-Pathogenic Nocardia Isolate.</title>
        <authorList>
            <person name="Herisse M."/>
            <person name="Ishida K."/>
            <person name="Porter J.L."/>
            <person name="Howden B."/>
            <person name="Hertweck C."/>
            <person name="Stinear T.P."/>
            <person name="Pidot S.J."/>
        </authorList>
    </citation>
    <scope>NUCLEOTIDE SEQUENCE [LARGE SCALE GENOMIC DNA]</scope>
    <source>
        <strain evidence="1 2">AUSMDU00024985</strain>
    </source>
</reference>
<dbReference type="InterPro" id="IPR012349">
    <property type="entry name" value="Split_barrel_FMN-bd"/>
</dbReference>
<dbReference type="AlphaFoldDB" id="A0A6G9XXH0"/>
<dbReference type="PIRSF" id="PIRSF010372">
    <property type="entry name" value="PaiB"/>
    <property type="match status" value="1"/>
</dbReference>
<dbReference type="InterPro" id="IPR007396">
    <property type="entry name" value="TR_PAI2-type"/>
</dbReference>
<dbReference type="PANTHER" id="PTHR35802">
    <property type="entry name" value="PROTEASE SYNTHASE AND SPORULATION PROTEIN PAI 2"/>
    <property type="match status" value="1"/>
</dbReference>
<name>A0A6G9XXH0_NOCBR</name>
<dbReference type="SUPFAM" id="SSF50475">
    <property type="entry name" value="FMN-binding split barrel"/>
    <property type="match status" value="1"/>
</dbReference>
<evidence type="ECO:0000313" key="2">
    <source>
        <dbReference type="Proteomes" id="UP000501705"/>
    </source>
</evidence>
<dbReference type="PANTHER" id="PTHR35802:SF1">
    <property type="entry name" value="PROTEASE SYNTHASE AND SPORULATION PROTEIN PAI 2"/>
    <property type="match status" value="1"/>
</dbReference>
<accession>A0A6G9XXH0</accession>
<organism evidence="1 2">
    <name type="scientific">Nocardia brasiliensis</name>
    <dbReference type="NCBI Taxonomy" id="37326"/>
    <lineage>
        <taxon>Bacteria</taxon>
        <taxon>Bacillati</taxon>
        <taxon>Actinomycetota</taxon>
        <taxon>Actinomycetes</taxon>
        <taxon>Mycobacteriales</taxon>
        <taxon>Nocardiaceae</taxon>
        <taxon>Nocardia</taxon>
    </lineage>
</organism>
<protein>
    <submittedName>
        <fullName evidence="1">FMN-binding negative transcriptional regulator</fullName>
    </submittedName>
</protein>
<dbReference type="RefSeq" id="WP_167464671.1">
    <property type="nucleotide sequence ID" value="NZ_CP046171.1"/>
</dbReference>
<dbReference type="Proteomes" id="UP000501705">
    <property type="component" value="Chromosome"/>
</dbReference>
<evidence type="ECO:0000313" key="1">
    <source>
        <dbReference type="EMBL" id="QIS05601.1"/>
    </source>
</evidence>
<proteinExistence type="predicted"/>
<dbReference type="Gene3D" id="2.30.110.10">
    <property type="entry name" value="Electron Transport, Fmn-binding Protein, Chain A"/>
    <property type="match status" value="1"/>
</dbReference>